<dbReference type="NCBIfam" id="TIGR02136">
    <property type="entry name" value="ptsS_2"/>
    <property type="match status" value="1"/>
</dbReference>
<reference evidence="12" key="1">
    <citation type="submission" date="2008-01" db="EMBL/GenBank/DDBJ databases">
        <authorList>
            <person name="Fulton L."/>
            <person name="Clifton S."/>
            <person name="Fulton B."/>
            <person name="Xu J."/>
            <person name="Minx P."/>
            <person name="Pepin K.H."/>
            <person name="Johnson M."/>
            <person name="Thiruvilangam P."/>
            <person name="Bhonagiri V."/>
            <person name="Nash W.E."/>
            <person name="Mardis E.R."/>
            <person name="Wilson R.K."/>
        </authorList>
    </citation>
    <scope>NUCLEOTIDE SEQUENCE [LARGE SCALE GENOMIC DNA]</scope>
    <source>
        <strain evidence="12">DSM 17244</strain>
    </source>
</reference>
<reference evidence="12" key="2">
    <citation type="submission" date="2013-08" db="EMBL/GenBank/DDBJ databases">
        <title>Draft genome sequence of Anaerofustis stercorihominis (DSM 17244).</title>
        <authorList>
            <person name="Sudarsanam P."/>
            <person name="Ley R."/>
            <person name="Guruge J."/>
            <person name="Turnbaugh P.J."/>
            <person name="Mahowald M."/>
            <person name="Liep D."/>
            <person name="Gordon J."/>
        </authorList>
    </citation>
    <scope>NUCLEOTIDE SEQUENCE</scope>
    <source>
        <strain evidence="12">DSM 17244</strain>
    </source>
</reference>
<dbReference type="Gene3D" id="3.40.190.10">
    <property type="entry name" value="Periplasmic binding protein-like II"/>
    <property type="match status" value="2"/>
</dbReference>
<accession>B1C999</accession>
<evidence type="ECO:0000256" key="3">
    <source>
        <dbReference type="ARBA" id="ARBA00008725"/>
    </source>
</evidence>
<keyword evidence="7" id="KW-0732">Signal</keyword>
<protein>
    <recommendedName>
        <fullName evidence="10">Phosphate-binding protein</fullName>
    </recommendedName>
</protein>
<keyword evidence="6 10" id="KW-0592">Phosphate transport</keyword>
<dbReference type="InterPro" id="IPR050811">
    <property type="entry name" value="Phosphate_ABC_transporter"/>
</dbReference>
<sequence>MISEKMILIYYYHIINIISKRGKEKMKKKLLAVCLAALCLIGFAGCGASGSGTITMAGSTSMESVAKAWGEAYQLNNDVTIDVQGGGSSAGVTSVKDESAQVGMLSRELKDEEKQEGLTEYQVAIDGIAIVVNKDNKVEELTSKQIADIYTGKITNWKDVGGADEEIVVVGREAGSGTRDGFESILDVEEKCKYKAELNETGQVKSTVASTKGAIGYMSLGYVDDELKAVKVDGVAPSESTVSDGSYKVQRPFIVVTSGDASSEVKAFVEYMLSADGQGIVESSHFVKVK</sequence>
<keyword evidence="13" id="KW-1185">Reference proteome</keyword>
<evidence type="ECO:0000256" key="8">
    <source>
        <dbReference type="ARBA" id="ARBA00023139"/>
    </source>
</evidence>
<dbReference type="GO" id="GO:0006817">
    <property type="term" value="P:phosphate ion transport"/>
    <property type="evidence" value="ECO:0007669"/>
    <property type="project" value="UniProtKB-UniRule"/>
</dbReference>
<comment type="function">
    <text evidence="10">Involved in the system for phosphate transport across the cytoplasmic membrane.</text>
</comment>
<dbReference type="eggNOG" id="COG0226">
    <property type="taxonomic scope" value="Bacteria"/>
</dbReference>
<dbReference type="SUPFAM" id="SSF53850">
    <property type="entry name" value="Periplasmic binding protein-like II"/>
    <property type="match status" value="1"/>
</dbReference>
<evidence type="ECO:0000256" key="5">
    <source>
        <dbReference type="ARBA" id="ARBA00022448"/>
    </source>
</evidence>
<keyword evidence="8 10" id="KW-0564">Palmitate</keyword>
<keyword evidence="10" id="KW-0472">Membrane</keyword>
<proteinExistence type="inferred from homology"/>
<name>B1C999_9FIRM</name>
<evidence type="ECO:0000256" key="2">
    <source>
        <dbReference type="ARBA" id="ARBA00004193"/>
    </source>
</evidence>
<dbReference type="AlphaFoldDB" id="B1C999"/>
<comment type="subunit">
    <text evidence="4 10">The complex is composed of two ATP-binding proteins (PstB), two transmembrane proteins (PstC and PstA) and a solute-binding protein (PstS).</text>
</comment>
<dbReference type="InterPro" id="IPR011862">
    <property type="entry name" value="Phos-bd"/>
</dbReference>
<dbReference type="CDD" id="cd13653">
    <property type="entry name" value="PBP2_phosphate_like_1"/>
    <property type="match status" value="1"/>
</dbReference>
<dbReference type="PANTHER" id="PTHR30570:SF1">
    <property type="entry name" value="PHOSPHATE-BINDING PROTEIN PSTS"/>
    <property type="match status" value="1"/>
</dbReference>
<dbReference type="HOGENOM" id="CLU_026228_5_1_9"/>
<comment type="subcellular location">
    <subcellularLocation>
        <location evidence="2 10">Cell membrane</location>
        <topology evidence="2 10">Lipid-anchor</topology>
    </subcellularLocation>
</comment>
<comment type="similarity">
    <text evidence="3 10">Belongs to the PstS family.</text>
</comment>
<dbReference type="STRING" id="445971.ANASTE_01974"/>
<comment type="function">
    <text evidence="1">Part of the ABC transporter complex PstSACB involved in phosphate import.</text>
</comment>
<keyword evidence="10" id="KW-1003">Cell membrane</keyword>
<dbReference type="Proteomes" id="UP000005178">
    <property type="component" value="Unassembled WGS sequence"/>
</dbReference>
<evidence type="ECO:0000256" key="7">
    <source>
        <dbReference type="ARBA" id="ARBA00022729"/>
    </source>
</evidence>
<dbReference type="GO" id="GO:0005886">
    <property type="term" value="C:plasma membrane"/>
    <property type="evidence" value="ECO:0007669"/>
    <property type="project" value="UniProtKB-SubCell"/>
</dbReference>
<comment type="caution">
    <text evidence="12">The sequence shown here is derived from an EMBL/GenBank/DDBJ whole genome shotgun (WGS) entry which is preliminary data.</text>
</comment>
<keyword evidence="5 10" id="KW-0813">Transport</keyword>
<evidence type="ECO:0000313" key="13">
    <source>
        <dbReference type="Proteomes" id="UP000005178"/>
    </source>
</evidence>
<keyword evidence="9 10" id="KW-0449">Lipoprotein</keyword>
<evidence type="ECO:0000256" key="10">
    <source>
        <dbReference type="RuleBase" id="RU367119"/>
    </source>
</evidence>
<feature type="domain" description="PBP" evidence="11">
    <location>
        <begin position="48"/>
        <end position="275"/>
    </location>
</feature>
<evidence type="ECO:0000256" key="9">
    <source>
        <dbReference type="ARBA" id="ARBA00023288"/>
    </source>
</evidence>
<evidence type="ECO:0000256" key="4">
    <source>
        <dbReference type="ARBA" id="ARBA00011529"/>
    </source>
</evidence>
<dbReference type="Pfam" id="PF12849">
    <property type="entry name" value="PBP_like_2"/>
    <property type="match status" value="1"/>
</dbReference>
<gene>
    <name evidence="12" type="primary">pstS</name>
    <name evidence="12" type="ORF">ANASTE_01974</name>
</gene>
<evidence type="ECO:0000256" key="6">
    <source>
        <dbReference type="ARBA" id="ARBA00022592"/>
    </source>
</evidence>
<dbReference type="GO" id="GO:0042301">
    <property type="term" value="F:phosphate ion binding"/>
    <property type="evidence" value="ECO:0007669"/>
    <property type="project" value="UniProtKB-UniRule"/>
</dbReference>
<dbReference type="PANTHER" id="PTHR30570">
    <property type="entry name" value="PERIPLASMIC PHOSPHATE BINDING COMPONENT OF PHOSPHATE ABC TRANSPORTER"/>
    <property type="match status" value="1"/>
</dbReference>
<evidence type="ECO:0000259" key="11">
    <source>
        <dbReference type="Pfam" id="PF12849"/>
    </source>
</evidence>
<organism evidence="12 13">
    <name type="scientific">Anaerofustis stercorihominis DSM 17244</name>
    <dbReference type="NCBI Taxonomy" id="445971"/>
    <lineage>
        <taxon>Bacteria</taxon>
        <taxon>Bacillati</taxon>
        <taxon>Bacillota</taxon>
        <taxon>Clostridia</taxon>
        <taxon>Eubacteriales</taxon>
        <taxon>Eubacteriaceae</taxon>
        <taxon>Anaerofustis</taxon>
    </lineage>
</organism>
<evidence type="ECO:0000256" key="1">
    <source>
        <dbReference type="ARBA" id="ARBA00002841"/>
    </source>
</evidence>
<evidence type="ECO:0000313" key="12">
    <source>
        <dbReference type="EMBL" id="EDS72263.1"/>
    </source>
</evidence>
<dbReference type="EMBL" id="ABIL02000006">
    <property type="protein sequence ID" value="EDS72263.1"/>
    <property type="molecule type" value="Genomic_DNA"/>
</dbReference>
<dbReference type="InterPro" id="IPR024370">
    <property type="entry name" value="PBP_domain"/>
</dbReference>